<dbReference type="PANTHER" id="PTHR42791">
    <property type="entry name" value="GNAT FAMILY ACETYLTRANSFERASE"/>
    <property type="match status" value="1"/>
</dbReference>
<organism evidence="2 3">
    <name type="scientific">Emericellopsis cladophorae</name>
    <dbReference type="NCBI Taxonomy" id="2686198"/>
    <lineage>
        <taxon>Eukaryota</taxon>
        <taxon>Fungi</taxon>
        <taxon>Dikarya</taxon>
        <taxon>Ascomycota</taxon>
        <taxon>Pezizomycotina</taxon>
        <taxon>Sordariomycetes</taxon>
        <taxon>Hypocreomycetidae</taxon>
        <taxon>Hypocreales</taxon>
        <taxon>Bionectriaceae</taxon>
        <taxon>Emericellopsis</taxon>
    </lineage>
</organism>
<dbReference type="OrthoDB" id="410198at2759"/>
<dbReference type="InterPro" id="IPR052523">
    <property type="entry name" value="Trichothecene_AcTrans"/>
</dbReference>
<name>A0A9P9Y4Y7_9HYPO</name>
<evidence type="ECO:0000259" key="1">
    <source>
        <dbReference type="PROSITE" id="PS51186"/>
    </source>
</evidence>
<dbReference type="PROSITE" id="PS51186">
    <property type="entry name" value="GNAT"/>
    <property type="match status" value="1"/>
</dbReference>
<reference evidence="2" key="1">
    <citation type="journal article" date="2021" name="J Fungi (Basel)">
        <title>Genomic and Metabolomic Analyses of the Marine Fungus Emericellopsis cladophorae: Insights into Saltwater Adaptability Mechanisms and Its Biosynthetic Potential.</title>
        <authorList>
            <person name="Goncalves M.F.M."/>
            <person name="Hilario S."/>
            <person name="Van de Peer Y."/>
            <person name="Esteves A.C."/>
            <person name="Alves A."/>
        </authorList>
    </citation>
    <scope>NUCLEOTIDE SEQUENCE</scope>
    <source>
        <strain evidence="2">MUM 19.33</strain>
    </source>
</reference>
<dbReference type="GO" id="GO:0016747">
    <property type="term" value="F:acyltransferase activity, transferring groups other than amino-acyl groups"/>
    <property type="evidence" value="ECO:0007669"/>
    <property type="project" value="InterPro"/>
</dbReference>
<dbReference type="SUPFAM" id="SSF55729">
    <property type="entry name" value="Acyl-CoA N-acyltransferases (Nat)"/>
    <property type="match status" value="1"/>
</dbReference>
<accession>A0A9P9Y4Y7</accession>
<keyword evidence="3" id="KW-1185">Reference proteome</keyword>
<dbReference type="AlphaFoldDB" id="A0A9P9Y4Y7"/>
<dbReference type="EMBL" id="JAGIXG020000007">
    <property type="protein sequence ID" value="KAI6783597.1"/>
    <property type="molecule type" value="Genomic_DNA"/>
</dbReference>
<protein>
    <recommendedName>
        <fullName evidence="1">N-acetyltransferase domain-containing protein</fullName>
    </recommendedName>
</protein>
<feature type="domain" description="N-acetyltransferase" evidence="1">
    <location>
        <begin position="63"/>
        <end position="214"/>
    </location>
</feature>
<reference evidence="2" key="2">
    <citation type="submission" date="2022-07" db="EMBL/GenBank/DDBJ databases">
        <authorList>
            <person name="Goncalves M.F.M."/>
            <person name="Hilario S."/>
            <person name="Van De Peer Y."/>
            <person name="Esteves A.C."/>
            <person name="Alves A."/>
        </authorList>
    </citation>
    <scope>NUCLEOTIDE SEQUENCE</scope>
    <source>
        <strain evidence="2">MUM 19.33</strain>
    </source>
</reference>
<gene>
    <name evidence="2" type="ORF">J7T54_005626</name>
</gene>
<dbReference type="Pfam" id="PF13508">
    <property type="entry name" value="Acetyltransf_7"/>
    <property type="match status" value="1"/>
</dbReference>
<dbReference type="Proteomes" id="UP001055219">
    <property type="component" value="Unassembled WGS sequence"/>
</dbReference>
<evidence type="ECO:0000313" key="2">
    <source>
        <dbReference type="EMBL" id="KAI6783597.1"/>
    </source>
</evidence>
<dbReference type="RefSeq" id="XP_051364453.1">
    <property type="nucleotide sequence ID" value="XM_051504066.1"/>
</dbReference>
<dbReference type="Gene3D" id="3.40.630.30">
    <property type="match status" value="1"/>
</dbReference>
<proteinExistence type="predicted"/>
<dbReference type="GeneID" id="75832109"/>
<dbReference type="InterPro" id="IPR000182">
    <property type="entry name" value="GNAT_dom"/>
</dbReference>
<evidence type="ECO:0000313" key="3">
    <source>
        <dbReference type="Proteomes" id="UP001055219"/>
    </source>
</evidence>
<sequence length="217" mass="24518">MPLKLLPAGPRDADQSIHIENLAYGPNPIGSIIYPGPFPPSAPDAPNPRVEKLVSQLEADPACKWVKVIDTELPEERNMVAFSMWFFWTVPQHKAQDDTPVDYGTGSNWEACDYFFGEMRRRREERFEGKSYAYLKLLHTDPAHQGRGAASMLLRWGAEEADRLGLDSYLESSPDAARWYAKRGFVEVDLFHADFSKWNGPKEHPSALMARPVAKPS</sequence>
<dbReference type="PANTHER" id="PTHR42791:SF14">
    <property type="entry name" value="N-ACETYLTRANSFERASE DOMAIN-CONTAINING PROTEIN"/>
    <property type="match status" value="1"/>
</dbReference>
<comment type="caution">
    <text evidence="2">The sequence shown here is derived from an EMBL/GenBank/DDBJ whole genome shotgun (WGS) entry which is preliminary data.</text>
</comment>
<dbReference type="CDD" id="cd04301">
    <property type="entry name" value="NAT_SF"/>
    <property type="match status" value="1"/>
</dbReference>
<dbReference type="InterPro" id="IPR016181">
    <property type="entry name" value="Acyl_CoA_acyltransferase"/>
</dbReference>